<feature type="non-terminal residue" evidence="2">
    <location>
        <position position="1"/>
    </location>
</feature>
<dbReference type="Gene3D" id="1.10.1410.10">
    <property type="match status" value="1"/>
</dbReference>
<evidence type="ECO:0000313" key="2">
    <source>
        <dbReference type="EMBL" id="KAF4713742.1"/>
    </source>
</evidence>
<proteinExistence type="predicted"/>
<organism evidence="2 3">
    <name type="scientific">Perkinsus olseni</name>
    <name type="common">Perkinsus atlanticus</name>
    <dbReference type="NCBI Taxonomy" id="32597"/>
    <lineage>
        <taxon>Eukaryota</taxon>
        <taxon>Sar</taxon>
        <taxon>Alveolata</taxon>
        <taxon>Perkinsozoa</taxon>
        <taxon>Perkinsea</taxon>
        <taxon>Perkinsida</taxon>
        <taxon>Perkinsidae</taxon>
        <taxon>Perkinsus</taxon>
    </lineage>
</organism>
<dbReference type="Proteomes" id="UP000574390">
    <property type="component" value="Unassembled WGS sequence"/>
</dbReference>
<protein>
    <recommendedName>
        <fullName evidence="4">Polynucleotide adenylyltransferase</fullName>
    </recommendedName>
</protein>
<dbReference type="EMBL" id="JABANM010025950">
    <property type="protein sequence ID" value="KAF4713742.1"/>
    <property type="molecule type" value="Genomic_DNA"/>
</dbReference>
<evidence type="ECO:0000313" key="3">
    <source>
        <dbReference type="Proteomes" id="UP000574390"/>
    </source>
</evidence>
<feature type="region of interest" description="Disordered" evidence="1">
    <location>
        <begin position="1"/>
        <end position="39"/>
    </location>
</feature>
<evidence type="ECO:0008006" key="4">
    <source>
        <dbReference type="Google" id="ProtNLM"/>
    </source>
</evidence>
<accession>A0A7J6QZZ8</accession>
<name>A0A7J6QZZ8_PEROL</name>
<comment type="caution">
    <text evidence="2">The sequence shown here is derived from an EMBL/GenBank/DDBJ whole genome shotgun (WGS) entry which is preliminary data.</text>
</comment>
<sequence>GESKLESGEADSDGDSGGGKSIEEANSEGWDGMDGTLRPLPFMTSREEIFDKCPELRNNSESVGELLMEFFELYGSERMAGGAEILCYDGSISYFEDKEGGSTEGEEPQPQQEPVLVMRCPISKKDVNPMSKAVWEVLHGEFVRARTMLLDGATLDEVCEPAEESPLTIRRKLKREQRKKKREAKAE</sequence>
<dbReference type="SUPFAM" id="SSF81631">
    <property type="entry name" value="PAP/OAS1 substrate-binding domain"/>
    <property type="match status" value="1"/>
</dbReference>
<dbReference type="AlphaFoldDB" id="A0A7J6QZZ8"/>
<reference evidence="2 3" key="1">
    <citation type="submission" date="2020-04" db="EMBL/GenBank/DDBJ databases">
        <title>Perkinsus olseni comparative genomics.</title>
        <authorList>
            <person name="Bogema D.R."/>
        </authorList>
    </citation>
    <scope>NUCLEOTIDE SEQUENCE [LARGE SCALE GENOMIC DNA]</scope>
    <source>
        <strain evidence="2">ATCC PRA-205</strain>
    </source>
</reference>
<feature type="region of interest" description="Disordered" evidence="1">
    <location>
        <begin position="161"/>
        <end position="187"/>
    </location>
</feature>
<gene>
    <name evidence="2" type="ORF">FOZ62_014472</name>
</gene>
<feature type="compositionally biased region" description="Basic residues" evidence="1">
    <location>
        <begin position="169"/>
        <end position="187"/>
    </location>
</feature>
<evidence type="ECO:0000256" key="1">
    <source>
        <dbReference type="SAM" id="MobiDB-lite"/>
    </source>
</evidence>
<feature type="non-terminal residue" evidence="2">
    <location>
        <position position="187"/>
    </location>
</feature>